<dbReference type="Proteomes" id="UP000078224">
    <property type="component" value="Unassembled WGS sequence"/>
</dbReference>
<feature type="domain" description="Mannitol dehydrogenase N-terminal" evidence="4">
    <location>
        <begin position="28"/>
        <end position="278"/>
    </location>
</feature>
<dbReference type="EMBL" id="LXEW01000031">
    <property type="protein sequence ID" value="OAT51486.1"/>
    <property type="molecule type" value="Genomic_DNA"/>
</dbReference>
<dbReference type="InterPro" id="IPR013118">
    <property type="entry name" value="Mannitol_DH_C"/>
</dbReference>
<evidence type="ECO:0000256" key="2">
    <source>
        <dbReference type="ARBA" id="ARBA00023027"/>
    </source>
</evidence>
<evidence type="ECO:0000259" key="4">
    <source>
        <dbReference type="Pfam" id="PF01232"/>
    </source>
</evidence>
<keyword evidence="7" id="KW-1185">Reference proteome</keyword>
<dbReference type="Pfam" id="PF08125">
    <property type="entry name" value="Mannitol_dh_C"/>
    <property type="match status" value="1"/>
</dbReference>
<proteinExistence type="inferred from homology"/>
<dbReference type="SUPFAM" id="SSF48179">
    <property type="entry name" value="6-phosphogluconate dehydrogenase C-terminal domain-like"/>
    <property type="match status" value="1"/>
</dbReference>
<dbReference type="NCBIfam" id="NF011611">
    <property type="entry name" value="PRK15037.1"/>
    <property type="match status" value="1"/>
</dbReference>
<dbReference type="InterPro" id="IPR036291">
    <property type="entry name" value="NAD(P)-bd_dom_sf"/>
</dbReference>
<keyword evidence="1 6" id="KW-0560">Oxidoreductase</keyword>
<dbReference type="InterPro" id="IPR050988">
    <property type="entry name" value="Mannitol_DH/Oxidoreductase"/>
</dbReference>
<comment type="caution">
    <text evidence="6">The sequence shown here is derived from an EMBL/GenBank/DDBJ whole genome shotgun (WGS) entry which is preliminary data.</text>
</comment>
<dbReference type="PANTHER" id="PTHR43362">
    <property type="entry name" value="MANNITOL DEHYDROGENASE DSF1-RELATED"/>
    <property type="match status" value="1"/>
</dbReference>
<dbReference type="InterPro" id="IPR023027">
    <property type="entry name" value="Mannitol_DH_CS"/>
</dbReference>
<evidence type="ECO:0000313" key="6">
    <source>
        <dbReference type="EMBL" id="OAT51486.1"/>
    </source>
</evidence>
<evidence type="ECO:0000259" key="5">
    <source>
        <dbReference type="Pfam" id="PF08125"/>
    </source>
</evidence>
<protein>
    <submittedName>
        <fullName evidence="6">D-mannonate oxidoreductase</fullName>
        <ecNumber evidence="6">1.-.-.-</ecNumber>
        <ecNumber evidence="6">1.1.1.57</ecNumber>
    </submittedName>
</protein>
<dbReference type="Pfam" id="PF01232">
    <property type="entry name" value="Mannitol_dh"/>
    <property type="match status" value="1"/>
</dbReference>
<dbReference type="EC" id="1.-.-.-" evidence="6"/>
<evidence type="ECO:0000256" key="1">
    <source>
        <dbReference type="ARBA" id="ARBA00023002"/>
    </source>
</evidence>
<gene>
    <name evidence="6" type="ORF">M998_2101</name>
</gene>
<dbReference type="Gene3D" id="1.10.1040.10">
    <property type="entry name" value="N-(1-d-carboxylethyl)-l-norvaline Dehydrogenase, domain 2"/>
    <property type="match status" value="1"/>
</dbReference>
<dbReference type="EC" id="1.1.1.57" evidence="6"/>
<accession>A0A1B7JU93</accession>
<dbReference type="Gene3D" id="3.40.50.720">
    <property type="entry name" value="NAD(P)-binding Rossmann-like Domain"/>
    <property type="match status" value="1"/>
</dbReference>
<dbReference type="GO" id="GO:0008866">
    <property type="term" value="F:fructuronate reductase activity"/>
    <property type="evidence" value="ECO:0007669"/>
    <property type="project" value="UniProtKB-EC"/>
</dbReference>
<dbReference type="FunFam" id="3.40.50.720:FF:000129">
    <property type="entry name" value="D-mannonate oxidoreductase"/>
    <property type="match status" value="1"/>
</dbReference>
<dbReference type="InterPro" id="IPR000669">
    <property type="entry name" value="Mannitol_DH"/>
</dbReference>
<sequence length="495" mass="55266">MQLSKNNLNQLPDSINVPNYDRNQIKTKMLHLGFGAFHRAHQAIFADILASEHQSDWGFCEVNLVGGEQQIEDLIAQDYLYNVCEMQGDNWQTRTVGIVKEALHPTIHGIDAVINRMLDPNIAIVSMTVTEKGYCYVPATGSIDFENAAIAHDLQSPEAPKSLPGLIVETLKRRKESGIAPFTVMSCDNMPENGHITKNVILAMATKRDVELAKWIAENVSFPSTMVDRIVPAMTPETAEKIQSQLGQIEDKVAIACEPFRQWVIEDNFVAGRPEWEKAGAQLVNDVIPFEEMKLRMLNGSHSFLAYLGYLAGYQYINECMQDSAYEKAAYHLMVSEQAPTLSIKNVDLPEYADALIARFKNTGLKHRTWQIAMDGTLKLSQRLLDSIQIHLSNGSSFDYLALAVAGWMRYVSGKDDHGAEIKVSDPLADKLAELVANSTDDEHRVKALFSLDTLFSPELVNNALFTGKVTHFYLSLRDHGAKKTVENLNNHSSL</sequence>
<name>A0A1B7JU93_9GAMM</name>
<dbReference type="PANTHER" id="PTHR43362:SF4">
    <property type="entry name" value="MANNITOL DEHYDROGENASE"/>
    <property type="match status" value="1"/>
</dbReference>
<organism evidence="6 7">
    <name type="scientific">Providencia heimbachae ATCC 35613</name>
    <dbReference type="NCBI Taxonomy" id="1354272"/>
    <lineage>
        <taxon>Bacteria</taxon>
        <taxon>Pseudomonadati</taxon>
        <taxon>Pseudomonadota</taxon>
        <taxon>Gammaproteobacteria</taxon>
        <taxon>Enterobacterales</taxon>
        <taxon>Morganellaceae</taxon>
        <taxon>Providencia</taxon>
    </lineage>
</organism>
<dbReference type="InterPro" id="IPR008927">
    <property type="entry name" value="6-PGluconate_DH-like_C_sf"/>
</dbReference>
<dbReference type="AlphaFoldDB" id="A0A1B7JU93"/>
<dbReference type="RefSeq" id="WP_068908740.1">
    <property type="nucleotide sequence ID" value="NZ_LXEW01000031.1"/>
</dbReference>
<dbReference type="OrthoDB" id="271711at2"/>
<feature type="domain" description="Mannitol dehydrogenase C-terminal" evidence="5">
    <location>
        <begin position="286"/>
        <end position="476"/>
    </location>
</feature>
<dbReference type="InterPro" id="IPR013328">
    <property type="entry name" value="6PGD_dom2"/>
</dbReference>
<keyword evidence="2" id="KW-0520">NAD</keyword>
<evidence type="ECO:0000256" key="3">
    <source>
        <dbReference type="ARBA" id="ARBA00061451"/>
    </source>
</evidence>
<dbReference type="InterPro" id="IPR013131">
    <property type="entry name" value="Mannitol_DH_N"/>
</dbReference>
<dbReference type="SUPFAM" id="SSF51735">
    <property type="entry name" value="NAD(P)-binding Rossmann-fold domains"/>
    <property type="match status" value="1"/>
</dbReference>
<dbReference type="GO" id="GO:0019594">
    <property type="term" value="P:mannitol metabolic process"/>
    <property type="evidence" value="ECO:0007669"/>
    <property type="project" value="InterPro"/>
</dbReference>
<comment type="similarity">
    <text evidence="3">Belongs to the mannitol dehydrogenase family. UxuB subfamily.</text>
</comment>
<reference evidence="6 7" key="1">
    <citation type="submission" date="2016-04" db="EMBL/GenBank/DDBJ databases">
        <title>ATOL: Assembling a taxonomically balanced genome-scale reconstruction of the evolutionary history of the Enterobacteriaceae.</title>
        <authorList>
            <person name="Plunkett G.III."/>
            <person name="Neeno-Eckwall E.C."/>
            <person name="Glasner J.D."/>
            <person name="Perna N.T."/>
        </authorList>
    </citation>
    <scope>NUCLEOTIDE SEQUENCE [LARGE SCALE GENOMIC DNA]</scope>
    <source>
        <strain evidence="6 7">ATCC 35613</strain>
    </source>
</reference>
<dbReference type="PRINTS" id="PR00084">
    <property type="entry name" value="MTLDHDRGNASE"/>
</dbReference>
<evidence type="ECO:0000313" key="7">
    <source>
        <dbReference type="Proteomes" id="UP000078224"/>
    </source>
</evidence>
<dbReference type="PROSITE" id="PS00974">
    <property type="entry name" value="MANNITOL_DHGENASE"/>
    <property type="match status" value="1"/>
</dbReference>
<dbReference type="PATRIC" id="fig|1354272.4.peg.2133"/>